<sequence length="53" mass="5854">MNELFKLPASLPRLPGKIPMFHATRFDSMSSRNSKYSKARYGMTSAATSSPST</sequence>
<comment type="caution">
    <text evidence="1">The sequence shown here is derived from an EMBL/GenBank/DDBJ whole genome shotgun (WGS) entry which is preliminary data.</text>
</comment>
<proteinExistence type="predicted"/>
<evidence type="ECO:0000313" key="2">
    <source>
        <dbReference type="Proteomes" id="UP000737171"/>
    </source>
</evidence>
<name>A0ABX2EPK1_9BURK</name>
<evidence type="ECO:0000313" key="1">
    <source>
        <dbReference type="EMBL" id="NRF70566.1"/>
    </source>
</evidence>
<accession>A0ABX2EPK1</accession>
<keyword evidence="2" id="KW-1185">Reference proteome</keyword>
<dbReference type="EMBL" id="JABRWJ010000008">
    <property type="protein sequence ID" value="NRF70566.1"/>
    <property type="molecule type" value="Genomic_DNA"/>
</dbReference>
<dbReference type="Proteomes" id="UP000737171">
    <property type="component" value="Unassembled WGS sequence"/>
</dbReference>
<organism evidence="1 2">
    <name type="scientific">Pseudaquabacterium terrae</name>
    <dbReference type="NCBI Taxonomy" id="2732868"/>
    <lineage>
        <taxon>Bacteria</taxon>
        <taxon>Pseudomonadati</taxon>
        <taxon>Pseudomonadota</taxon>
        <taxon>Betaproteobacteria</taxon>
        <taxon>Burkholderiales</taxon>
        <taxon>Sphaerotilaceae</taxon>
        <taxon>Pseudaquabacterium</taxon>
    </lineage>
</organism>
<dbReference type="RefSeq" id="WP_173129841.1">
    <property type="nucleotide sequence ID" value="NZ_JABRWJ010000008.1"/>
</dbReference>
<gene>
    <name evidence="1" type="ORF">HLB44_26530</name>
</gene>
<protein>
    <submittedName>
        <fullName evidence="1">Uncharacterized protein</fullName>
    </submittedName>
</protein>
<reference evidence="1 2" key="1">
    <citation type="submission" date="2020-05" db="EMBL/GenBank/DDBJ databases">
        <title>Aquincola sp. isolate from soil.</title>
        <authorList>
            <person name="Han J."/>
            <person name="Kim D.-U."/>
        </authorList>
    </citation>
    <scope>NUCLEOTIDE SEQUENCE [LARGE SCALE GENOMIC DNA]</scope>
    <source>
        <strain evidence="1 2">S2</strain>
    </source>
</reference>